<dbReference type="AlphaFoldDB" id="A0A5C4SWD8"/>
<dbReference type="Proteomes" id="UP000307943">
    <property type="component" value="Unassembled WGS sequence"/>
</dbReference>
<feature type="non-terminal residue" evidence="3">
    <location>
        <position position="121"/>
    </location>
</feature>
<evidence type="ECO:0000313" key="3">
    <source>
        <dbReference type="EMBL" id="TNJ56700.1"/>
    </source>
</evidence>
<protein>
    <recommendedName>
        <fullName evidence="5">DUF3679 domain-containing protein</fullName>
    </recommendedName>
</protein>
<feature type="region of interest" description="Disordered" evidence="1">
    <location>
        <begin position="33"/>
        <end position="61"/>
    </location>
</feature>
<feature type="compositionally biased region" description="Low complexity" evidence="1">
    <location>
        <begin position="33"/>
        <end position="46"/>
    </location>
</feature>
<organism evidence="3 4">
    <name type="scientific">Paenibacillus hemerocallicola</name>
    <dbReference type="NCBI Taxonomy" id="1172614"/>
    <lineage>
        <taxon>Bacteria</taxon>
        <taxon>Bacillati</taxon>
        <taxon>Bacillota</taxon>
        <taxon>Bacilli</taxon>
        <taxon>Bacillales</taxon>
        <taxon>Paenibacillaceae</taxon>
        <taxon>Paenibacillus</taxon>
    </lineage>
</organism>
<evidence type="ECO:0008006" key="5">
    <source>
        <dbReference type="Google" id="ProtNLM"/>
    </source>
</evidence>
<evidence type="ECO:0000256" key="1">
    <source>
        <dbReference type="SAM" id="MobiDB-lite"/>
    </source>
</evidence>
<evidence type="ECO:0000313" key="4">
    <source>
        <dbReference type="Proteomes" id="UP000307943"/>
    </source>
</evidence>
<feature type="compositionally biased region" description="Gly residues" evidence="1">
    <location>
        <begin position="47"/>
        <end position="61"/>
    </location>
</feature>
<feature type="chain" id="PRO_5039201584" description="DUF3679 domain-containing protein" evidence="2">
    <location>
        <begin position="31"/>
        <end position="121"/>
    </location>
</feature>
<evidence type="ECO:0000256" key="2">
    <source>
        <dbReference type="SAM" id="SignalP"/>
    </source>
</evidence>
<keyword evidence="4" id="KW-1185">Reference proteome</keyword>
<dbReference type="EMBL" id="VDCQ01000106">
    <property type="protein sequence ID" value="TNJ56700.1"/>
    <property type="molecule type" value="Genomic_DNA"/>
</dbReference>
<name>A0A5C4SWD8_9BACL</name>
<proteinExistence type="predicted"/>
<sequence length="121" mass="12219">MKRLKTIVAGTMTLALTLGGGLWAHHYVNAAATADQSQTQQQDQGGKLFGGKRGGASGQDGGGIRGGVFGFGISDELATLLGTTKDELATAIKSGKTLAAIAGEKSVTVDSVVSLLVKTQS</sequence>
<keyword evidence="2" id="KW-0732">Signal</keyword>
<accession>A0A5C4SWD8</accession>
<feature type="signal peptide" evidence="2">
    <location>
        <begin position="1"/>
        <end position="30"/>
    </location>
</feature>
<reference evidence="3 4" key="1">
    <citation type="submission" date="2019-05" db="EMBL/GenBank/DDBJ databases">
        <title>We sequenced the genome of Paenibacillus hemerocallicola KCTC 33185 for further insight into its adaptation and study the phylogeny of Paenibacillus.</title>
        <authorList>
            <person name="Narsing Rao M.P."/>
        </authorList>
    </citation>
    <scope>NUCLEOTIDE SEQUENCE [LARGE SCALE GENOMIC DNA]</scope>
    <source>
        <strain evidence="3 4">KCTC 33185</strain>
    </source>
</reference>
<gene>
    <name evidence="3" type="ORF">FE784_38765</name>
</gene>
<comment type="caution">
    <text evidence="3">The sequence shown here is derived from an EMBL/GenBank/DDBJ whole genome shotgun (WGS) entry which is preliminary data.</text>
</comment>